<dbReference type="Gene3D" id="1.10.30.10">
    <property type="entry name" value="High mobility group box domain"/>
    <property type="match status" value="1"/>
</dbReference>
<keyword evidence="1" id="KW-0539">Nucleus</keyword>
<keyword evidence="4" id="KW-1185">Reference proteome</keyword>
<feature type="domain" description="HMG box" evidence="2">
    <location>
        <begin position="105"/>
        <end position="150"/>
    </location>
</feature>
<dbReference type="SUPFAM" id="SSF47095">
    <property type="entry name" value="HMG-box"/>
    <property type="match status" value="1"/>
</dbReference>
<dbReference type="GO" id="GO:0003677">
    <property type="term" value="F:DNA binding"/>
    <property type="evidence" value="ECO:0007669"/>
    <property type="project" value="UniProtKB-UniRule"/>
</dbReference>
<dbReference type="AlphaFoldDB" id="B9RA23"/>
<dbReference type="PROSITE" id="PS50118">
    <property type="entry name" value="HMG_BOX_2"/>
    <property type="match status" value="1"/>
</dbReference>
<keyword evidence="1" id="KW-0238">DNA-binding</keyword>
<organism evidence="3 4">
    <name type="scientific">Ricinus communis</name>
    <name type="common">Castor bean</name>
    <dbReference type="NCBI Taxonomy" id="3988"/>
    <lineage>
        <taxon>Eukaryota</taxon>
        <taxon>Viridiplantae</taxon>
        <taxon>Streptophyta</taxon>
        <taxon>Embryophyta</taxon>
        <taxon>Tracheophyta</taxon>
        <taxon>Spermatophyta</taxon>
        <taxon>Magnoliopsida</taxon>
        <taxon>eudicotyledons</taxon>
        <taxon>Gunneridae</taxon>
        <taxon>Pentapetalae</taxon>
        <taxon>rosids</taxon>
        <taxon>fabids</taxon>
        <taxon>Malpighiales</taxon>
        <taxon>Euphorbiaceae</taxon>
        <taxon>Acalyphoideae</taxon>
        <taxon>Acalypheae</taxon>
        <taxon>Ricinus</taxon>
    </lineage>
</organism>
<accession>B9RA23</accession>
<dbReference type="Proteomes" id="UP000008311">
    <property type="component" value="Unassembled WGS sequence"/>
</dbReference>
<dbReference type="EMBL" id="EQ973773">
    <property type="protein sequence ID" value="EEF51650.1"/>
    <property type="molecule type" value="Genomic_DNA"/>
</dbReference>
<dbReference type="GO" id="GO:0005634">
    <property type="term" value="C:nucleus"/>
    <property type="evidence" value="ECO:0007669"/>
    <property type="project" value="UniProtKB-UniRule"/>
</dbReference>
<dbReference type="InterPro" id="IPR009071">
    <property type="entry name" value="HMG_box_dom"/>
</dbReference>
<name>B9RA23_RICCO</name>
<evidence type="ECO:0000313" key="4">
    <source>
        <dbReference type="Proteomes" id="UP000008311"/>
    </source>
</evidence>
<dbReference type="InParanoid" id="B9RA23"/>
<dbReference type="eggNOG" id="ENOG502S2QR">
    <property type="taxonomic scope" value="Eukaryota"/>
</dbReference>
<evidence type="ECO:0000259" key="2">
    <source>
        <dbReference type="PROSITE" id="PS50118"/>
    </source>
</evidence>
<gene>
    <name evidence="3" type="ORF">RCOM_1502870</name>
</gene>
<sequence length="161" mass="17996">MAIQVEGDTGTLQFPVQFNIHNKNNHTHVPGNHFNLMRADSFENNLTLESTNPSSFYLTPNNTHEVEAEDQNALAEAGQLAIENNETGEWNRNLLETVLRRHSLPARPCSSYALFVMSNWVSVKNSSFGEASKSLGRIWGQLSLQEKKVFIGHGLEGQCKV</sequence>
<protein>
    <recommendedName>
        <fullName evidence="2">HMG box domain-containing protein</fullName>
    </recommendedName>
</protein>
<evidence type="ECO:0000313" key="3">
    <source>
        <dbReference type="EMBL" id="EEF51650.1"/>
    </source>
</evidence>
<feature type="DNA-binding region" description="HMG box" evidence="1">
    <location>
        <begin position="105"/>
        <end position="150"/>
    </location>
</feature>
<proteinExistence type="predicted"/>
<reference evidence="4" key="1">
    <citation type="journal article" date="2010" name="Nat. Biotechnol.">
        <title>Draft genome sequence of the oilseed species Ricinus communis.</title>
        <authorList>
            <person name="Chan A.P."/>
            <person name="Crabtree J."/>
            <person name="Zhao Q."/>
            <person name="Lorenzi H."/>
            <person name="Orvis J."/>
            <person name="Puiu D."/>
            <person name="Melake-Berhan A."/>
            <person name="Jones K.M."/>
            <person name="Redman J."/>
            <person name="Chen G."/>
            <person name="Cahoon E.B."/>
            <person name="Gedil M."/>
            <person name="Stanke M."/>
            <person name="Haas B.J."/>
            <person name="Wortman J.R."/>
            <person name="Fraser-Liggett C.M."/>
            <person name="Ravel J."/>
            <person name="Rabinowicz P.D."/>
        </authorList>
    </citation>
    <scope>NUCLEOTIDE SEQUENCE [LARGE SCALE GENOMIC DNA]</scope>
    <source>
        <strain evidence="4">cv. Hale</strain>
    </source>
</reference>
<dbReference type="InterPro" id="IPR036910">
    <property type="entry name" value="HMG_box_dom_sf"/>
</dbReference>
<dbReference type="CDD" id="cd00084">
    <property type="entry name" value="HMG-box_SF"/>
    <property type="match status" value="1"/>
</dbReference>
<evidence type="ECO:0000256" key="1">
    <source>
        <dbReference type="PROSITE-ProRule" id="PRU00267"/>
    </source>
</evidence>